<keyword evidence="1" id="KW-0430">Lectin</keyword>
<evidence type="ECO:0000313" key="5">
    <source>
        <dbReference type="WBParaSite" id="nRc.2.0.1.t30450-RA"/>
    </source>
</evidence>
<feature type="domain" description="Galectin" evidence="3">
    <location>
        <begin position="78"/>
        <end position="222"/>
    </location>
</feature>
<keyword evidence="2" id="KW-0732">Signal</keyword>
<dbReference type="Gene3D" id="2.60.120.200">
    <property type="match status" value="2"/>
</dbReference>
<name>A0A915JVL9_ROMCU</name>
<dbReference type="PROSITE" id="PS51304">
    <property type="entry name" value="GALECTIN"/>
    <property type="match status" value="1"/>
</dbReference>
<dbReference type="GO" id="GO:0030246">
    <property type="term" value="F:carbohydrate binding"/>
    <property type="evidence" value="ECO:0007669"/>
    <property type="project" value="UniProtKB-KW"/>
</dbReference>
<feature type="signal peptide" evidence="2">
    <location>
        <begin position="1"/>
        <end position="20"/>
    </location>
</feature>
<reference evidence="5" key="1">
    <citation type="submission" date="2022-11" db="UniProtKB">
        <authorList>
            <consortium name="WormBaseParasite"/>
        </authorList>
    </citation>
    <scope>IDENTIFICATION</scope>
</reference>
<dbReference type="AlphaFoldDB" id="A0A915JVL9"/>
<evidence type="ECO:0000256" key="2">
    <source>
        <dbReference type="SAM" id="SignalP"/>
    </source>
</evidence>
<dbReference type="InterPro" id="IPR013320">
    <property type="entry name" value="ConA-like_dom_sf"/>
</dbReference>
<dbReference type="Proteomes" id="UP000887565">
    <property type="component" value="Unplaced"/>
</dbReference>
<evidence type="ECO:0000313" key="4">
    <source>
        <dbReference type="Proteomes" id="UP000887565"/>
    </source>
</evidence>
<proteinExistence type="predicted"/>
<feature type="chain" id="PRO_5036778983" evidence="2">
    <location>
        <begin position="21"/>
        <end position="606"/>
    </location>
</feature>
<organism evidence="4 5">
    <name type="scientific">Romanomermis culicivorax</name>
    <name type="common">Nematode worm</name>
    <dbReference type="NCBI Taxonomy" id="13658"/>
    <lineage>
        <taxon>Eukaryota</taxon>
        <taxon>Metazoa</taxon>
        <taxon>Ecdysozoa</taxon>
        <taxon>Nematoda</taxon>
        <taxon>Enoplea</taxon>
        <taxon>Dorylaimia</taxon>
        <taxon>Mermithida</taxon>
        <taxon>Mermithoidea</taxon>
        <taxon>Mermithidae</taxon>
        <taxon>Romanomermis</taxon>
    </lineage>
</organism>
<evidence type="ECO:0000259" key="3">
    <source>
        <dbReference type="PROSITE" id="PS51304"/>
    </source>
</evidence>
<protein>
    <submittedName>
        <fullName evidence="5">Galectin domain-containing protein</fullName>
    </submittedName>
</protein>
<dbReference type="WBParaSite" id="nRc.2.0.1.t30450-RA">
    <property type="protein sequence ID" value="nRc.2.0.1.t30450-RA"/>
    <property type="gene ID" value="nRc.2.0.1.g30450"/>
</dbReference>
<dbReference type="SUPFAM" id="SSF49899">
    <property type="entry name" value="Concanavalin A-like lectins/glucanases"/>
    <property type="match status" value="2"/>
</dbReference>
<keyword evidence="4" id="KW-1185">Reference proteome</keyword>
<accession>A0A915JVL9</accession>
<evidence type="ECO:0000256" key="1">
    <source>
        <dbReference type="ARBA" id="ARBA00022734"/>
    </source>
</evidence>
<dbReference type="InterPro" id="IPR001079">
    <property type="entry name" value="Galectin_CRD"/>
</dbReference>
<sequence length="606" mass="70688">MKLLFNGFLIICLLASIAENDDSDVDDDGDEETTEMISFLMVDHVDKGSYVFKNGERKRLEMWRGAQSGSTIVRFGLLLDHYDDSTVTFHAITITGKIPNNSEYFVVELTESTDDGSRTILIVSVRFTYEKKPVRVIKLNQYHKRENHLKEENWINLPNRLIPGSNFQLTILIDYRFQMLRILDNNVEIGWLKSEPEYFPSIGLEKMIGIYDGVSVENIILYEMSDLEYATGALFFPGRDNGLEMYANSMDIKHDRRLMSYVDLKDWYFEDNKQTNLPLDIGFLSNFGVHAHFIPKYAPEERYIIELHDINDRIVFHVNVKAYWEQVAVNEQDHDGQWMREETVTFAGGIHWNVPTDITILRRGNKYLMKVLLDFLEEGIFDHLEVDGRGHFTRKIIAENNDADKWFVTRNMHGVYESWEQQLPLAWSPLMEYLLAKKNSNLVGLTIPGLINLSGNEIHTFREYSPFGQLNYIYNWTILDKQNMLKVNQIKTILLPSYDVRKIAVVRRSENLLQVDWRGQDKLDQLFWKNEEALEPIPLKSPCTNFRQFRKQTYIKLSFSACTTNMEISMNEEHEGQIIDKSHTTNSFSHGQSFNLMIIMNSSILE</sequence>
<dbReference type="Pfam" id="PF00337">
    <property type="entry name" value="Gal-bind_lectin"/>
    <property type="match status" value="1"/>
</dbReference>